<dbReference type="EnsemblPlants" id="MELO3C035109.2.1">
    <property type="protein sequence ID" value="MELO3C035109.2.1"/>
    <property type="gene ID" value="MELO3C035109.2"/>
</dbReference>
<protein>
    <recommendedName>
        <fullName evidence="3">Envelope-like protein</fullName>
    </recommendedName>
</protein>
<dbReference type="AlphaFoldDB" id="A0A9I9EKR4"/>
<dbReference type="Gramene" id="MELO3C035109.2.1">
    <property type="protein sequence ID" value="MELO3C035109.2.1"/>
    <property type="gene ID" value="MELO3C035109.2"/>
</dbReference>
<evidence type="ECO:0000313" key="2">
    <source>
        <dbReference type="EnsemblPlants" id="MELO3C035109.2.1"/>
    </source>
</evidence>
<name>A0A9I9EKR4_CUCME</name>
<evidence type="ECO:0000256" key="1">
    <source>
        <dbReference type="SAM" id="MobiDB-lite"/>
    </source>
</evidence>
<sequence>MVNTRKGTYKSTKDVPEPPSPRAAVHGIRVRGRRFKSSSPRRPYKLPFEKAHVDIPNGSTESVLEEIVSGNVMKDVETAPAASEAHLSDLDSEDLDDVPLARLVKKVTAPNAIPKNVNDNVLSDHSQESSSSEGVFVPTLSLRQTSSVEPGPSLYSSLIQPPIPDIAALTDS</sequence>
<accession>A0A9I9EKR4</accession>
<organism evidence="2">
    <name type="scientific">Cucumis melo</name>
    <name type="common">Muskmelon</name>
    <dbReference type="NCBI Taxonomy" id="3656"/>
    <lineage>
        <taxon>Eukaryota</taxon>
        <taxon>Viridiplantae</taxon>
        <taxon>Streptophyta</taxon>
        <taxon>Embryophyta</taxon>
        <taxon>Tracheophyta</taxon>
        <taxon>Spermatophyta</taxon>
        <taxon>Magnoliopsida</taxon>
        <taxon>eudicotyledons</taxon>
        <taxon>Gunneridae</taxon>
        <taxon>Pentapetalae</taxon>
        <taxon>rosids</taxon>
        <taxon>fabids</taxon>
        <taxon>Cucurbitales</taxon>
        <taxon>Cucurbitaceae</taxon>
        <taxon>Benincaseae</taxon>
        <taxon>Cucumis</taxon>
    </lineage>
</organism>
<feature type="compositionally biased region" description="Polar residues" evidence="1">
    <location>
        <begin position="1"/>
        <end position="10"/>
    </location>
</feature>
<feature type="region of interest" description="Disordered" evidence="1">
    <location>
        <begin position="113"/>
        <end position="172"/>
    </location>
</feature>
<feature type="compositionally biased region" description="Polar residues" evidence="1">
    <location>
        <begin position="141"/>
        <end position="159"/>
    </location>
</feature>
<reference evidence="2" key="1">
    <citation type="submission" date="2023-03" db="UniProtKB">
        <authorList>
            <consortium name="EnsemblPlants"/>
        </authorList>
    </citation>
    <scope>IDENTIFICATION</scope>
</reference>
<evidence type="ECO:0008006" key="3">
    <source>
        <dbReference type="Google" id="ProtNLM"/>
    </source>
</evidence>
<feature type="region of interest" description="Disordered" evidence="1">
    <location>
        <begin position="1"/>
        <end position="24"/>
    </location>
</feature>
<proteinExistence type="predicted"/>